<evidence type="ECO:0000256" key="3">
    <source>
        <dbReference type="ARBA" id="ARBA00022475"/>
    </source>
</evidence>
<proteinExistence type="predicted"/>
<evidence type="ECO:0000256" key="10">
    <source>
        <dbReference type="ARBA" id="ARBA00023170"/>
    </source>
</evidence>
<evidence type="ECO:0000256" key="13">
    <source>
        <dbReference type="SAM" id="Phobius"/>
    </source>
</evidence>
<sequence>MSGKELGTATEWLSEGTVPNRPTGYCTKRVSLAEDVPGYFFACIEAALLSPPEAQSAHTAPLHEARVSPDGNEKPPPFVRTSPFHAPAHGASFLWNQAHQWLLKSCVVFVTAVQTLVGTLLGVNEGFPKNREVSKAAWSPLIGVDGTLGAAFKALSGSGLRPLVCLLCDRSTASRVLRLLVHEPHFEKCCLKHTHLNRVSPFHFGASLGLTLVTQDRDGWISCPEMQKDESAVAQEKALGTVLLSSLKLTTHLVSTFGQASCSLEGRLMRGSLARRCGEYSALFLKDCVHTGPGLLIHFARGCRGGGGHLSLHQGLLRSNQPDGITNVFLFNKKLIRLLSLPPVAEDRGNESPGNWKPHPSDRIHSRGTGNHPTSHTVLFWALMLLYIVTLAGNGLIILLVRVSSQPQTPMYFFLSHLSFLDLLFSTSAVPLIMANSRQNFPTISHGSCFAQLAIRAFLGVAISDPLRYNLAMSSRACVLIALLAWLTAFQLTIMPVLLFPISFCGHNSVNHFSCEVQAIFKLLCSNTIFLEVMMMVCAVISMPLPLIFILISYLCVLKAVLRIHSAEARLIAFSTRASHLLVVIIYFGSLIYIYVKPQTKKSQDGNKIVSIFYAAVTPMLNPLIYTLRNKDVKAALRRVTYGA</sequence>
<feature type="domain" description="G-protein coupled receptors family 1 profile" evidence="14">
    <location>
        <begin position="393"/>
        <end position="626"/>
    </location>
</feature>
<evidence type="ECO:0000256" key="9">
    <source>
        <dbReference type="ARBA" id="ARBA00023136"/>
    </source>
</evidence>
<dbReference type="Gene3D" id="1.20.1070.10">
    <property type="entry name" value="Rhodopsin 7-helix transmembrane proteins"/>
    <property type="match status" value="1"/>
</dbReference>
<feature type="transmembrane region" description="Helical" evidence="13">
    <location>
        <begin position="578"/>
        <end position="596"/>
    </location>
</feature>
<comment type="caution">
    <text evidence="15">The sequence shown here is derived from an EMBL/GenBank/DDBJ whole genome shotgun (WGS) entry which is preliminary data.</text>
</comment>
<evidence type="ECO:0000313" key="15">
    <source>
        <dbReference type="EMBL" id="KAJ8793846.1"/>
    </source>
</evidence>
<evidence type="ECO:0000256" key="2">
    <source>
        <dbReference type="ARBA" id="ARBA00004651"/>
    </source>
</evidence>
<evidence type="ECO:0000259" key="14">
    <source>
        <dbReference type="PROSITE" id="PS50262"/>
    </source>
</evidence>
<dbReference type="Pfam" id="PF13853">
    <property type="entry name" value="7tm_4"/>
    <property type="match status" value="1"/>
</dbReference>
<dbReference type="PROSITE" id="PS50262">
    <property type="entry name" value="G_PROTEIN_RECEP_F1_2"/>
    <property type="match status" value="1"/>
</dbReference>
<organism evidence="15 16">
    <name type="scientific">Eschrichtius robustus</name>
    <name type="common">California gray whale</name>
    <name type="synonym">Eschrichtius gibbosus</name>
    <dbReference type="NCBI Taxonomy" id="9764"/>
    <lineage>
        <taxon>Eukaryota</taxon>
        <taxon>Metazoa</taxon>
        <taxon>Chordata</taxon>
        <taxon>Craniata</taxon>
        <taxon>Vertebrata</taxon>
        <taxon>Euteleostomi</taxon>
        <taxon>Mammalia</taxon>
        <taxon>Eutheria</taxon>
        <taxon>Laurasiatheria</taxon>
        <taxon>Artiodactyla</taxon>
        <taxon>Whippomorpha</taxon>
        <taxon>Cetacea</taxon>
        <taxon>Mysticeti</taxon>
        <taxon>Eschrichtiidae</taxon>
        <taxon>Eschrichtius</taxon>
    </lineage>
</organism>
<evidence type="ECO:0000256" key="6">
    <source>
        <dbReference type="ARBA" id="ARBA00022725"/>
    </source>
</evidence>
<dbReference type="InterPro" id="IPR000276">
    <property type="entry name" value="GPCR_Rhodpsn"/>
</dbReference>
<feature type="transmembrane region" description="Helical" evidence="13">
    <location>
        <begin position="477"/>
        <end position="504"/>
    </location>
</feature>
<evidence type="ECO:0000256" key="4">
    <source>
        <dbReference type="ARBA" id="ARBA00022606"/>
    </source>
</evidence>
<dbReference type="GO" id="GO:0004930">
    <property type="term" value="F:G protein-coupled receptor activity"/>
    <property type="evidence" value="ECO:0007669"/>
    <property type="project" value="UniProtKB-KW"/>
</dbReference>
<accession>A0AB34HQ67</accession>
<evidence type="ECO:0000256" key="1">
    <source>
        <dbReference type="ARBA" id="ARBA00003929"/>
    </source>
</evidence>
<feature type="transmembrane region" description="Helical" evidence="13">
    <location>
        <begin position="445"/>
        <end position="465"/>
    </location>
</feature>
<evidence type="ECO:0000256" key="8">
    <source>
        <dbReference type="ARBA" id="ARBA00023040"/>
    </source>
</evidence>
<feature type="transmembrane region" description="Helical" evidence="13">
    <location>
        <begin position="378"/>
        <end position="400"/>
    </location>
</feature>
<name>A0AB34HQ67_ESCRO</name>
<evidence type="ECO:0000313" key="16">
    <source>
        <dbReference type="Proteomes" id="UP001159641"/>
    </source>
</evidence>
<keyword evidence="3" id="KW-1003">Cell membrane</keyword>
<dbReference type="AlphaFoldDB" id="A0AB34HQ67"/>
<dbReference type="PRINTS" id="PR00237">
    <property type="entry name" value="GPCRRHODOPSN"/>
</dbReference>
<dbReference type="InterPro" id="IPR017452">
    <property type="entry name" value="GPCR_Rhodpsn_7TM"/>
</dbReference>
<keyword evidence="7 13" id="KW-1133">Transmembrane helix</keyword>
<protein>
    <recommendedName>
        <fullName evidence="14">G-protein coupled receptors family 1 profile domain-containing protein</fullName>
    </recommendedName>
</protein>
<gene>
    <name evidence="15" type="ORF">J1605_019176</name>
</gene>
<evidence type="ECO:0000256" key="7">
    <source>
        <dbReference type="ARBA" id="ARBA00022989"/>
    </source>
</evidence>
<dbReference type="Proteomes" id="UP001159641">
    <property type="component" value="Unassembled WGS sequence"/>
</dbReference>
<evidence type="ECO:0000256" key="5">
    <source>
        <dbReference type="ARBA" id="ARBA00022692"/>
    </source>
</evidence>
<keyword evidence="10" id="KW-0675">Receptor</keyword>
<dbReference type="SUPFAM" id="SSF81321">
    <property type="entry name" value="Family A G protein-coupled receptor-like"/>
    <property type="match status" value="1"/>
</dbReference>
<keyword evidence="16" id="KW-1185">Reference proteome</keyword>
<evidence type="ECO:0000256" key="12">
    <source>
        <dbReference type="SAM" id="MobiDB-lite"/>
    </source>
</evidence>
<keyword evidence="9 13" id="KW-0472">Membrane</keyword>
<dbReference type="GO" id="GO:0005886">
    <property type="term" value="C:plasma membrane"/>
    <property type="evidence" value="ECO:0007669"/>
    <property type="project" value="UniProtKB-SubCell"/>
</dbReference>
<keyword evidence="11" id="KW-0807">Transducer</keyword>
<dbReference type="PANTHER" id="PTHR26453">
    <property type="entry name" value="OLFACTORY RECEPTOR"/>
    <property type="match status" value="1"/>
</dbReference>
<keyword evidence="5 13" id="KW-0812">Transmembrane</keyword>
<reference evidence="15 16" key="1">
    <citation type="submission" date="2022-11" db="EMBL/GenBank/DDBJ databases">
        <title>Whole genome sequence of Eschrichtius robustus ER-17-0199.</title>
        <authorList>
            <person name="Bruniche-Olsen A."/>
            <person name="Black A.N."/>
            <person name="Fields C.J."/>
            <person name="Walden K."/>
            <person name="Dewoody J.A."/>
        </authorList>
    </citation>
    <scope>NUCLEOTIDE SEQUENCE [LARGE SCALE GENOMIC DNA]</scope>
    <source>
        <strain evidence="15">ER-17-0199</strain>
        <tissue evidence="15">Blubber</tissue>
    </source>
</reference>
<keyword evidence="6" id="KW-0552">Olfaction</keyword>
<feature type="transmembrane region" description="Helical" evidence="13">
    <location>
        <begin position="533"/>
        <end position="557"/>
    </location>
</feature>
<evidence type="ECO:0000256" key="11">
    <source>
        <dbReference type="ARBA" id="ARBA00023224"/>
    </source>
</evidence>
<feature type="transmembrane region" description="Helical" evidence="13">
    <location>
        <begin position="412"/>
        <end position="433"/>
    </location>
</feature>
<dbReference type="InterPro" id="IPR000725">
    <property type="entry name" value="Olfact_rcpt"/>
</dbReference>
<dbReference type="FunFam" id="1.20.1070.10:FF:000015">
    <property type="entry name" value="Olfactory receptor"/>
    <property type="match status" value="1"/>
</dbReference>
<dbReference type="GO" id="GO:0004984">
    <property type="term" value="F:olfactory receptor activity"/>
    <property type="evidence" value="ECO:0007669"/>
    <property type="project" value="InterPro"/>
</dbReference>
<keyword evidence="4" id="KW-0716">Sensory transduction</keyword>
<feature type="transmembrane region" description="Helical" evidence="13">
    <location>
        <begin position="608"/>
        <end position="628"/>
    </location>
</feature>
<comment type="subcellular location">
    <subcellularLocation>
        <location evidence="2">Cell membrane</location>
        <topology evidence="2">Multi-pass membrane protein</topology>
    </subcellularLocation>
</comment>
<keyword evidence="8" id="KW-0297">G-protein coupled receptor</keyword>
<dbReference type="CDD" id="cd15431">
    <property type="entry name" value="7tmA_OR13H-like"/>
    <property type="match status" value="1"/>
</dbReference>
<dbReference type="EMBL" id="JAIQCJ010000940">
    <property type="protein sequence ID" value="KAJ8793846.1"/>
    <property type="molecule type" value="Genomic_DNA"/>
</dbReference>
<comment type="function">
    <text evidence="1">Putative odorant or sperm cell receptor.</text>
</comment>
<dbReference type="PRINTS" id="PR00245">
    <property type="entry name" value="OLFACTORYR"/>
</dbReference>
<feature type="region of interest" description="Disordered" evidence="12">
    <location>
        <begin position="346"/>
        <end position="370"/>
    </location>
</feature>